<protein>
    <submittedName>
        <fullName evidence="1">Uncharacterized protein</fullName>
    </submittedName>
</protein>
<evidence type="ECO:0000313" key="2">
    <source>
        <dbReference type="Proteomes" id="UP001519460"/>
    </source>
</evidence>
<dbReference type="AlphaFoldDB" id="A0ABD0KVK0"/>
<accession>A0ABD0KVK0</accession>
<keyword evidence="2" id="KW-1185">Reference proteome</keyword>
<dbReference type="EMBL" id="JACVVK020000116">
    <property type="protein sequence ID" value="KAK7491303.1"/>
    <property type="molecule type" value="Genomic_DNA"/>
</dbReference>
<organism evidence="1 2">
    <name type="scientific">Batillaria attramentaria</name>
    <dbReference type="NCBI Taxonomy" id="370345"/>
    <lineage>
        <taxon>Eukaryota</taxon>
        <taxon>Metazoa</taxon>
        <taxon>Spiralia</taxon>
        <taxon>Lophotrochozoa</taxon>
        <taxon>Mollusca</taxon>
        <taxon>Gastropoda</taxon>
        <taxon>Caenogastropoda</taxon>
        <taxon>Sorbeoconcha</taxon>
        <taxon>Cerithioidea</taxon>
        <taxon>Batillariidae</taxon>
        <taxon>Batillaria</taxon>
    </lineage>
</organism>
<reference evidence="1 2" key="1">
    <citation type="journal article" date="2023" name="Sci. Data">
        <title>Genome assembly of the Korean intertidal mud-creeper Batillaria attramentaria.</title>
        <authorList>
            <person name="Patra A.K."/>
            <person name="Ho P.T."/>
            <person name="Jun S."/>
            <person name="Lee S.J."/>
            <person name="Kim Y."/>
            <person name="Won Y.J."/>
        </authorList>
    </citation>
    <scope>NUCLEOTIDE SEQUENCE [LARGE SCALE GENOMIC DNA]</scope>
    <source>
        <strain evidence="1">Wonlab-2016</strain>
    </source>
</reference>
<comment type="caution">
    <text evidence="1">The sequence shown here is derived from an EMBL/GenBank/DDBJ whole genome shotgun (WGS) entry which is preliminary data.</text>
</comment>
<proteinExistence type="predicted"/>
<name>A0ABD0KVK0_9CAEN</name>
<gene>
    <name evidence="1" type="ORF">BaRGS_00017404</name>
</gene>
<sequence>ATRVAPSANTSRERSVKLTAQPYRFITDCEGYFIDLSNRIKYCLCATQIIRTPVESHIKASVPTALERLCLHFRGYTVTGTSRFAHGPVRERGDNNGGHAG</sequence>
<feature type="non-terminal residue" evidence="1">
    <location>
        <position position="1"/>
    </location>
</feature>
<dbReference type="Proteomes" id="UP001519460">
    <property type="component" value="Unassembled WGS sequence"/>
</dbReference>
<evidence type="ECO:0000313" key="1">
    <source>
        <dbReference type="EMBL" id="KAK7491303.1"/>
    </source>
</evidence>